<protein>
    <submittedName>
        <fullName evidence="2">Uncharacterized protein</fullName>
    </submittedName>
</protein>
<keyword evidence="1" id="KW-0732">Signal</keyword>
<sequence length="103" mass="11806">MHRIIVLFLLFLQTLVFAQEGGSQETFESITTLASCNKNDFEFSDWISVINHKQTERGVHIFAIEITNVFTLNPTKKEFWIEFSIGPIPIHVTSTVKLDIQHG</sequence>
<feature type="signal peptide" evidence="1">
    <location>
        <begin position="1"/>
        <end position="18"/>
    </location>
</feature>
<dbReference type="HOGENOM" id="CLU_2263065_0_0_1"/>
<evidence type="ECO:0000313" key="2">
    <source>
        <dbReference type="EMBL" id="KIL65231.1"/>
    </source>
</evidence>
<keyword evidence="3" id="KW-1185">Reference proteome</keyword>
<proteinExistence type="predicted"/>
<accession>A0A0C2X7F3</accession>
<dbReference type="InParanoid" id="A0A0C2X7F3"/>
<dbReference type="EMBL" id="KN818243">
    <property type="protein sequence ID" value="KIL65231.1"/>
    <property type="molecule type" value="Genomic_DNA"/>
</dbReference>
<feature type="chain" id="PRO_5002170640" evidence="1">
    <location>
        <begin position="19"/>
        <end position="103"/>
    </location>
</feature>
<reference evidence="2 3" key="1">
    <citation type="submission" date="2014-04" db="EMBL/GenBank/DDBJ databases">
        <title>Evolutionary Origins and Diversification of the Mycorrhizal Mutualists.</title>
        <authorList>
            <consortium name="DOE Joint Genome Institute"/>
            <consortium name="Mycorrhizal Genomics Consortium"/>
            <person name="Kohler A."/>
            <person name="Kuo A."/>
            <person name="Nagy L.G."/>
            <person name="Floudas D."/>
            <person name="Copeland A."/>
            <person name="Barry K.W."/>
            <person name="Cichocki N."/>
            <person name="Veneault-Fourrey C."/>
            <person name="LaButti K."/>
            <person name="Lindquist E.A."/>
            <person name="Lipzen A."/>
            <person name="Lundell T."/>
            <person name="Morin E."/>
            <person name="Murat C."/>
            <person name="Riley R."/>
            <person name="Ohm R."/>
            <person name="Sun H."/>
            <person name="Tunlid A."/>
            <person name="Henrissat B."/>
            <person name="Grigoriev I.V."/>
            <person name="Hibbett D.S."/>
            <person name="Martin F."/>
        </authorList>
    </citation>
    <scope>NUCLEOTIDE SEQUENCE [LARGE SCALE GENOMIC DNA]</scope>
    <source>
        <strain evidence="2 3">Koide BX008</strain>
    </source>
</reference>
<dbReference type="AlphaFoldDB" id="A0A0C2X7F3"/>
<dbReference type="Proteomes" id="UP000054549">
    <property type="component" value="Unassembled WGS sequence"/>
</dbReference>
<organism evidence="2 3">
    <name type="scientific">Amanita muscaria (strain Koide BX008)</name>
    <dbReference type="NCBI Taxonomy" id="946122"/>
    <lineage>
        <taxon>Eukaryota</taxon>
        <taxon>Fungi</taxon>
        <taxon>Dikarya</taxon>
        <taxon>Basidiomycota</taxon>
        <taxon>Agaricomycotina</taxon>
        <taxon>Agaricomycetes</taxon>
        <taxon>Agaricomycetidae</taxon>
        <taxon>Agaricales</taxon>
        <taxon>Pluteineae</taxon>
        <taxon>Amanitaceae</taxon>
        <taxon>Amanita</taxon>
    </lineage>
</organism>
<gene>
    <name evidence="2" type="ORF">M378DRAFT_162164</name>
</gene>
<evidence type="ECO:0000313" key="3">
    <source>
        <dbReference type="Proteomes" id="UP000054549"/>
    </source>
</evidence>
<evidence type="ECO:0000256" key="1">
    <source>
        <dbReference type="SAM" id="SignalP"/>
    </source>
</evidence>
<name>A0A0C2X7F3_AMAMK</name>